<dbReference type="InterPro" id="IPR003826">
    <property type="entry name" value="AdoMetDC_fam_prok"/>
</dbReference>
<comment type="catalytic activity">
    <reaction evidence="12 15">
        <text>S-adenosyl-L-methionine + H(+) = S-adenosyl 3-(methylsulfanyl)propylamine + CO2</text>
        <dbReference type="Rhea" id="RHEA:15981"/>
        <dbReference type="ChEBI" id="CHEBI:15378"/>
        <dbReference type="ChEBI" id="CHEBI:16526"/>
        <dbReference type="ChEBI" id="CHEBI:57443"/>
        <dbReference type="ChEBI" id="CHEBI:59789"/>
        <dbReference type="EC" id="4.1.1.50"/>
    </reaction>
</comment>
<dbReference type="OrthoDB" id="9793120at2"/>
<evidence type="ECO:0000256" key="3">
    <source>
        <dbReference type="ARBA" id="ARBA00022691"/>
    </source>
</evidence>
<keyword evidence="11 15" id="KW-0670">Pyruvate</keyword>
<evidence type="ECO:0000256" key="10">
    <source>
        <dbReference type="ARBA" id="ARBA00023270"/>
    </source>
</evidence>
<dbReference type="FunFam" id="3.30.360.110:FF:000001">
    <property type="entry name" value="S-adenosylmethionine decarboxylase proenzyme"/>
    <property type="match status" value="1"/>
</dbReference>
<proteinExistence type="inferred from homology"/>
<keyword evidence="5 15" id="KW-0068">Autocatalytic cleavage</keyword>
<keyword evidence="6 15" id="KW-0745">Spermidine biosynthesis</keyword>
<dbReference type="PANTHER" id="PTHR33866:SF2">
    <property type="entry name" value="S-ADENOSYLMETHIONINE DECARBOXYLASE PROENZYME"/>
    <property type="match status" value="1"/>
</dbReference>
<evidence type="ECO:0000256" key="11">
    <source>
        <dbReference type="ARBA" id="ARBA00023317"/>
    </source>
</evidence>
<dbReference type="AlphaFoldDB" id="A0A0N0UH02"/>
<evidence type="ECO:0000256" key="8">
    <source>
        <dbReference type="ARBA" id="ARBA00023145"/>
    </source>
</evidence>
<dbReference type="SUPFAM" id="SSF56276">
    <property type="entry name" value="S-adenosylmethionine decarboxylase"/>
    <property type="match status" value="1"/>
</dbReference>
<evidence type="ECO:0000256" key="7">
    <source>
        <dbReference type="ARBA" id="ARBA00023115"/>
    </source>
</evidence>
<evidence type="ECO:0000256" key="15">
    <source>
        <dbReference type="HAMAP-Rule" id="MF_00464"/>
    </source>
</evidence>
<keyword evidence="3 15" id="KW-0949">S-adenosyl-L-methionine</keyword>
<feature type="active site" description="Proton donor; for catalytic activity" evidence="15">
    <location>
        <position position="85"/>
    </location>
</feature>
<dbReference type="Gene3D" id="3.30.160.750">
    <property type="match status" value="1"/>
</dbReference>
<comment type="function">
    <text evidence="13 15">Catalyzes the decarboxylation of S-adenosylmethionine to S-adenosylmethioninamine (dcAdoMet), the propylamine donor required for the synthesis of the polyamines spermine and spermidine from the diamine putrescine.</text>
</comment>
<dbReference type="Gene3D" id="3.30.360.110">
    <property type="entry name" value="S-adenosylmethionine decarboxylase domain"/>
    <property type="match status" value="1"/>
</dbReference>
<feature type="modified residue" description="Pyruvic acid (Ser); by autocatalysis" evidence="15">
    <location>
        <position position="65"/>
    </location>
</feature>
<comment type="similarity">
    <text evidence="14 15">Belongs to the prokaryotic AdoMetDC family. Type 1 subfamily.</text>
</comment>
<keyword evidence="10 15" id="KW-0704">Schiff base</keyword>
<dbReference type="InterPro" id="IPR016067">
    <property type="entry name" value="S-AdoMet_deCO2ase_core"/>
</dbReference>
<dbReference type="RefSeq" id="WP_053783110.1">
    <property type="nucleotide sequence ID" value="NZ_LITU01000075.1"/>
</dbReference>
<evidence type="ECO:0000256" key="12">
    <source>
        <dbReference type="ARBA" id="ARBA00048112"/>
    </source>
</evidence>
<dbReference type="EMBL" id="LITU01000075">
    <property type="protein sequence ID" value="KOY13877.1"/>
    <property type="molecule type" value="Genomic_DNA"/>
</dbReference>
<comment type="cofactor">
    <cofactor evidence="15">
        <name>pyruvate</name>
        <dbReference type="ChEBI" id="CHEBI:15361"/>
    </cofactor>
    <text evidence="15">Binds 1 pyruvoyl group covalently per subunit.</text>
</comment>
<name>A0A0N0UH02_9BACL</name>
<comment type="caution">
    <text evidence="16">The sequence shown here is derived from an EMBL/GenBank/DDBJ whole genome shotgun (WGS) entry which is preliminary data.</text>
</comment>
<dbReference type="PATRIC" id="fig|1705561.3.peg.4925"/>
<dbReference type="InterPro" id="IPR042286">
    <property type="entry name" value="AdoMetDC_C"/>
</dbReference>
<evidence type="ECO:0000256" key="14">
    <source>
        <dbReference type="ARBA" id="ARBA00061583"/>
    </source>
</evidence>
<feature type="site" description="Cleavage (non-hydrolytic); by autolysis" evidence="15">
    <location>
        <begin position="64"/>
        <end position="65"/>
    </location>
</feature>
<gene>
    <name evidence="15" type="primary">speH</name>
    <name evidence="16" type="ORF">AMS66_23505</name>
</gene>
<dbReference type="NCBIfam" id="TIGR03330">
    <property type="entry name" value="SAM_DCase_Bsu"/>
    <property type="match status" value="1"/>
</dbReference>
<evidence type="ECO:0000256" key="1">
    <source>
        <dbReference type="ARBA" id="ARBA00004911"/>
    </source>
</evidence>
<keyword evidence="8 15" id="KW-0865">Zymogen</keyword>
<reference evidence="16 17" key="1">
    <citation type="submission" date="2015-08" db="EMBL/GenBank/DDBJ databases">
        <title>Draft genome sequence of cellulolytic and xylanolytic Paenibacillus sp. A59, isolated from a decaying forest soil from Patagonia, Argentina.</title>
        <authorList>
            <person name="Ghio S."/>
            <person name="Caceres A.M."/>
            <person name="Talia P."/>
            <person name="Grasso D."/>
            <person name="Campos E."/>
        </authorList>
    </citation>
    <scope>NUCLEOTIDE SEQUENCE [LARGE SCALE GENOMIC DNA]</scope>
    <source>
        <strain evidence="16 17">A59</strain>
    </source>
</reference>
<evidence type="ECO:0000313" key="16">
    <source>
        <dbReference type="EMBL" id="KOY13877.1"/>
    </source>
</evidence>
<accession>A0A0N0UH02</accession>
<evidence type="ECO:0000256" key="9">
    <source>
        <dbReference type="ARBA" id="ARBA00023239"/>
    </source>
</evidence>
<dbReference type="GO" id="GO:0008295">
    <property type="term" value="P:spermidine biosynthetic process"/>
    <property type="evidence" value="ECO:0007669"/>
    <property type="project" value="UniProtKB-UniRule"/>
</dbReference>
<dbReference type="UniPathway" id="UPA00331">
    <property type="reaction ID" value="UER00451"/>
</dbReference>
<evidence type="ECO:0000256" key="6">
    <source>
        <dbReference type="ARBA" id="ARBA00023066"/>
    </source>
</evidence>
<keyword evidence="4 15" id="KW-0210">Decarboxylase</keyword>
<dbReference type="PANTHER" id="PTHR33866">
    <property type="entry name" value="S-ADENOSYLMETHIONINE DECARBOXYLASE PROENZYME"/>
    <property type="match status" value="1"/>
</dbReference>
<comment type="pathway">
    <text evidence="1 15">Amine and polyamine biosynthesis; S-adenosylmethioninamine biosynthesis; S-adenosylmethioninamine from S-adenosyl-L-methionine: step 1/1.</text>
</comment>
<comment type="PTM">
    <text evidence="15">Is synthesized initially as an inactive proenzyme. Formation of the active enzyme involves a self-maturation process in which the active site pyruvoyl group is generated from an internal serine residue via an autocatalytic post-translational modification. Two non-identical subunits are generated from the proenzyme in this reaction, and the pyruvate is formed at the N-terminus of the alpha chain, which is derived from the carboxyl end of the proenzyme. The post-translation cleavage follows an unusual pathway, termed non-hydrolytic serinolysis, in which the side chain hydroxyl group of the serine supplies its oxygen atom to form the C-terminus of the beta chain, while the remainder of the serine residue undergoes an oxidative deamination to produce ammonia and the pyruvoyl group blocking the N-terminus of the alpha chain.</text>
</comment>
<dbReference type="GO" id="GO:0005829">
    <property type="term" value="C:cytosol"/>
    <property type="evidence" value="ECO:0007669"/>
    <property type="project" value="TreeGrafter"/>
</dbReference>
<feature type="active site" description="Proton acceptor; for processing activity" evidence="15">
    <location>
        <position position="70"/>
    </location>
</feature>
<dbReference type="InterPro" id="IPR042284">
    <property type="entry name" value="AdoMetDC_N"/>
</dbReference>
<dbReference type="Proteomes" id="UP000037688">
    <property type="component" value="Unassembled WGS sequence"/>
</dbReference>
<evidence type="ECO:0000256" key="5">
    <source>
        <dbReference type="ARBA" id="ARBA00022813"/>
    </source>
</evidence>
<keyword evidence="7 15" id="KW-0620">Polyamine biosynthesis</keyword>
<comment type="subunit">
    <text evidence="2 15">Heterotetramer of two alpha and two beta chains arranged as a dimer of alpha/beta heterodimers.</text>
</comment>
<keyword evidence="9 15" id="KW-0456">Lyase</keyword>
<dbReference type="EC" id="4.1.1.50" evidence="15"/>
<sequence>MEYSTFGRHVAVDVWGVDFDLLNSAEYLQVQLVEAAEACGATVMSVQSKQFEPQGATVLVLLSESHLSIHTYPERGFAAIDCYTCGETVDPQLAIDYLVSVLKPEKTYAKKLVRGLGELQVETPEMKPNDLVYMI</sequence>
<feature type="chain" id="PRO_5023530972" description="S-adenosylmethionine decarboxylase alpha chain" evidence="15">
    <location>
        <begin position="65"/>
        <end position="135"/>
    </location>
</feature>
<dbReference type="HAMAP" id="MF_00464">
    <property type="entry name" value="AdoMetDC_1"/>
    <property type="match status" value="1"/>
</dbReference>
<feature type="chain" id="PRO_5023530973" description="S-adenosylmethionine decarboxylase beta chain" evidence="15">
    <location>
        <begin position="1"/>
        <end position="64"/>
    </location>
</feature>
<keyword evidence="17" id="KW-1185">Reference proteome</keyword>
<dbReference type="GO" id="GO:0004014">
    <property type="term" value="F:adenosylmethionine decarboxylase activity"/>
    <property type="evidence" value="ECO:0007669"/>
    <property type="project" value="UniProtKB-UniRule"/>
</dbReference>
<evidence type="ECO:0000256" key="13">
    <source>
        <dbReference type="ARBA" id="ARBA00056215"/>
    </source>
</evidence>
<evidence type="ECO:0000313" key="17">
    <source>
        <dbReference type="Proteomes" id="UP000037688"/>
    </source>
</evidence>
<dbReference type="Pfam" id="PF02675">
    <property type="entry name" value="AdoMet_dc"/>
    <property type="match status" value="1"/>
</dbReference>
<evidence type="ECO:0000256" key="4">
    <source>
        <dbReference type="ARBA" id="ARBA00022793"/>
    </source>
</evidence>
<feature type="active site" description="Schiff-base intermediate with substrate; via pyruvic acid" evidence="15">
    <location>
        <position position="65"/>
    </location>
</feature>
<dbReference type="InterPro" id="IPR017716">
    <property type="entry name" value="S-AdoMet_deCOase_pro-enz"/>
</dbReference>
<protein>
    <recommendedName>
        <fullName evidence="15">S-adenosylmethionine decarboxylase proenzyme</fullName>
        <shortName evidence="15">AdoMetDC</shortName>
        <shortName evidence="15">SAMDC</shortName>
        <ecNumber evidence="15">4.1.1.50</ecNumber>
    </recommendedName>
    <component>
        <recommendedName>
            <fullName evidence="15">S-adenosylmethionine decarboxylase beta chain</fullName>
        </recommendedName>
    </component>
    <component>
        <recommendedName>
            <fullName evidence="15">S-adenosylmethionine decarboxylase alpha chain</fullName>
        </recommendedName>
    </component>
</protein>
<organism evidence="16 17">
    <name type="scientific">Paenibacillus xylanivorans</name>
    <dbReference type="NCBI Taxonomy" id="1705561"/>
    <lineage>
        <taxon>Bacteria</taxon>
        <taxon>Bacillati</taxon>
        <taxon>Bacillota</taxon>
        <taxon>Bacilli</taxon>
        <taxon>Bacillales</taxon>
        <taxon>Paenibacillaceae</taxon>
        <taxon>Paenibacillus</taxon>
    </lineage>
</organism>
<evidence type="ECO:0000256" key="2">
    <source>
        <dbReference type="ARBA" id="ARBA00011601"/>
    </source>
</evidence>